<gene>
    <name evidence="1" type="ordered locus">Tbis_1002</name>
</gene>
<reference evidence="1 2" key="1">
    <citation type="submission" date="2010-01" db="EMBL/GenBank/DDBJ databases">
        <title>The complete genome of Thermobispora bispora DSM 43833.</title>
        <authorList>
            <consortium name="US DOE Joint Genome Institute (JGI-PGF)"/>
            <person name="Lucas S."/>
            <person name="Copeland A."/>
            <person name="Lapidus A."/>
            <person name="Glavina del Rio T."/>
            <person name="Dalin E."/>
            <person name="Tice H."/>
            <person name="Bruce D."/>
            <person name="Goodwin L."/>
            <person name="Pitluck S."/>
            <person name="Kyrpides N."/>
            <person name="Mavromatis K."/>
            <person name="Ivanova N."/>
            <person name="Mikhailova N."/>
            <person name="Chertkov O."/>
            <person name="Brettin T."/>
            <person name="Detter J.C."/>
            <person name="Han C."/>
            <person name="Larimer F."/>
            <person name="Land M."/>
            <person name="Hauser L."/>
            <person name="Markowitz V."/>
            <person name="Cheng J.-F."/>
            <person name="Hugenholtz P."/>
            <person name="Woyke T."/>
            <person name="Wu D."/>
            <person name="Jando M."/>
            <person name="Schneider S."/>
            <person name="Klenk H.-P."/>
            <person name="Eisen J.A."/>
        </authorList>
    </citation>
    <scope>NUCLEOTIDE SEQUENCE [LARGE SCALE GENOMIC DNA]</scope>
    <source>
        <strain evidence="2">ATCC 19993 / DSM 43833 / CBS 139.67 / JCM 10125 / KCTC 9307 / NBRC 14880 / R51</strain>
    </source>
</reference>
<dbReference type="AlphaFoldDB" id="D6Y7D0"/>
<sequence>MFRPARFGMGYHEDEVDAFLDRVVATLRGTAEHPLTAQDVRDAMFTTVVLRTGYAIDEVDALLAEIAGLLERHGTPPCRQAVKRA</sequence>
<name>D6Y7D0_THEBD</name>
<protein>
    <recommendedName>
        <fullName evidence="3">DivIVA domain protein</fullName>
    </recommendedName>
</protein>
<dbReference type="KEGG" id="tbi:Tbis_1002"/>
<proteinExistence type="predicted"/>
<dbReference type="EMBL" id="CP001874">
    <property type="protein sequence ID" value="ADG87725.1"/>
    <property type="molecule type" value="Genomic_DNA"/>
</dbReference>
<accession>D6Y7D0</accession>
<evidence type="ECO:0000313" key="2">
    <source>
        <dbReference type="Proteomes" id="UP000006640"/>
    </source>
</evidence>
<evidence type="ECO:0000313" key="1">
    <source>
        <dbReference type="EMBL" id="ADG87725.1"/>
    </source>
</evidence>
<dbReference type="NCBIfam" id="TIGR03544">
    <property type="entry name" value="DivI1A_domain"/>
    <property type="match status" value="2"/>
</dbReference>
<keyword evidence="2" id="KW-1185">Reference proteome</keyword>
<dbReference type="RefSeq" id="WP_013131258.1">
    <property type="nucleotide sequence ID" value="NC_014165.1"/>
</dbReference>
<dbReference type="HOGENOM" id="CLU_166591_2_0_11"/>
<dbReference type="Proteomes" id="UP000006640">
    <property type="component" value="Chromosome"/>
</dbReference>
<dbReference type="Gene3D" id="6.10.250.660">
    <property type="match status" value="2"/>
</dbReference>
<evidence type="ECO:0008006" key="3">
    <source>
        <dbReference type="Google" id="ProtNLM"/>
    </source>
</evidence>
<dbReference type="InterPro" id="IPR019933">
    <property type="entry name" value="DivIVA_domain"/>
</dbReference>
<organism evidence="1 2">
    <name type="scientific">Thermobispora bispora (strain ATCC 19993 / DSM 43833 / CBS 139.67 / JCM 10125 / KCTC 9307 / NBRC 14880 / R51)</name>
    <dbReference type="NCBI Taxonomy" id="469371"/>
    <lineage>
        <taxon>Bacteria</taxon>
        <taxon>Bacillati</taxon>
        <taxon>Actinomycetota</taxon>
        <taxon>Actinomycetes</taxon>
        <taxon>Streptosporangiales</taxon>
        <taxon>Streptosporangiaceae</taxon>
        <taxon>Thermobispora</taxon>
    </lineage>
</organism>